<name>A0A4Z0QK49_9BACT</name>
<dbReference type="EMBL" id="SRMB01000001">
    <property type="protein sequence ID" value="TGE29639.1"/>
    <property type="molecule type" value="Genomic_DNA"/>
</dbReference>
<comment type="caution">
    <text evidence="1">The sequence shown here is derived from an EMBL/GenBank/DDBJ whole genome shotgun (WGS) entry which is preliminary data.</text>
</comment>
<proteinExistence type="predicted"/>
<evidence type="ECO:0008006" key="3">
    <source>
        <dbReference type="Google" id="ProtNLM"/>
    </source>
</evidence>
<accession>A0A4Z0QK49</accession>
<reference evidence="1 2" key="1">
    <citation type="submission" date="2019-04" db="EMBL/GenBank/DDBJ databases">
        <authorList>
            <person name="Feng G."/>
            <person name="Zhang J."/>
            <person name="Zhu H."/>
        </authorList>
    </citation>
    <scope>NUCLEOTIDE SEQUENCE [LARGE SCALE GENOMIC DNA]</scope>
    <source>
        <strain evidence="1 2">9PBR-1</strain>
    </source>
</reference>
<dbReference type="AlphaFoldDB" id="A0A4Z0QK49"/>
<protein>
    <recommendedName>
        <fullName evidence="3">Biopolymer transporter ExbD</fullName>
    </recommendedName>
</protein>
<evidence type="ECO:0000313" key="1">
    <source>
        <dbReference type="EMBL" id="TGE29639.1"/>
    </source>
</evidence>
<gene>
    <name evidence="1" type="ORF">E5K02_09350</name>
</gene>
<organism evidence="1 2">
    <name type="scientific">Hymenobacter metallicola</name>
    <dbReference type="NCBI Taxonomy" id="2563114"/>
    <lineage>
        <taxon>Bacteria</taxon>
        <taxon>Pseudomonadati</taxon>
        <taxon>Bacteroidota</taxon>
        <taxon>Cytophagia</taxon>
        <taxon>Cytophagales</taxon>
        <taxon>Hymenobacteraceae</taxon>
        <taxon>Hymenobacter</taxon>
    </lineage>
</organism>
<evidence type="ECO:0000313" key="2">
    <source>
        <dbReference type="Proteomes" id="UP000298471"/>
    </source>
</evidence>
<keyword evidence="2" id="KW-1185">Reference proteome</keyword>
<dbReference type="Proteomes" id="UP000298471">
    <property type="component" value="Unassembled WGS sequence"/>
</dbReference>
<sequence length="193" mass="21118">MSAVFDLGPWGGLLLVVCSLFLTSGRLAAPVPPVYAPSSSNVCTRGLHHELLLSVDAQNRIYLVTDNEHFQSALIERVSKQHGLRFTTSQLQELGHMPFIGYAVNQLPTWLTASAIQRRTLPIGLPTTADNDQLSEYVAAATALYQIEHGKPLSLGIMADGRLASVQVISLIKLLQKQGINRYNLVTNMEPDL</sequence>